<feature type="compositionally biased region" description="Basic residues" evidence="5">
    <location>
        <begin position="305"/>
        <end position="315"/>
    </location>
</feature>
<dbReference type="RefSeq" id="WP_251780878.1">
    <property type="nucleotide sequence ID" value="NZ_JAMKFE010000018.1"/>
</dbReference>
<dbReference type="SUPFAM" id="SSF46785">
    <property type="entry name" value="Winged helix' DNA-binding domain"/>
    <property type="match status" value="1"/>
</dbReference>
<dbReference type="PROSITE" id="PS50931">
    <property type="entry name" value="HTH_LYSR"/>
    <property type="match status" value="1"/>
</dbReference>
<dbReference type="InterPro" id="IPR050950">
    <property type="entry name" value="HTH-type_LysR_regulators"/>
</dbReference>
<dbReference type="InterPro" id="IPR000847">
    <property type="entry name" value="LysR_HTH_N"/>
</dbReference>
<comment type="similarity">
    <text evidence="1">Belongs to the LysR transcriptional regulatory family.</text>
</comment>
<evidence type="ECO:0000313" key="7">
    <source>
        <dbReference type="EMBL" id="MCM5682376.1"/>
    </source>
</evidence>
<evidence type="ECO:0000259" key="6">
    <source>
        <dbReference type="PROSITE" id="PS50931"/>
    </source>
</evidence>
<keyword evidence="3" id="KW-0238">DNA-binding</keyword>
<dbReference type="EMBL" id="JAMKFE010000018">
    <property type="protein sequence ID" value="MCM5682376.1"/>
    <property type="molecule type" value="Genomic_DNA"/>
</dbReference>
<dbReference type="InterPro" id="IPR036388">
    <property type="entry name" value="WH-like_DNA-bd_sf"/>
</dbReference>
<evidence type="ECO:0000256" key="5">
    <source>
        <dbReference type="SAM" id="MobiDB-lite"/>
    </source>
</evidence>
<name>A0ABT0YUF5_9BURK</name>
<reference evidence="7" key="1">
    <citation type="submission" date="2022-05" db="EMBL/GenBank/DDBJ databases">
        <title>Schlegelella sp. nov., isolated from mangrove soil.</title>
        <authorList>
            <person name="Liu Y."/>
            <person name="Ge X."/>
            <person name="Liu W."/>
        </authorList>
    </citation>
    <scope>NUCLEOTIDE SEQUENCE</scope>
    <source>
        <strain evidence="7">S2-27</strain>
    </source>
</reference>
<dbReference type="InterPro" id="IPR036390">
    <property type="entry name" value="WH_DNA-bd_sf"/>
</dbReference>
<feature type="region of interest" description="Disordered" evidence="5">
    <location>
        <begin position="300"/>
        <end position="321"/>
    </location>
</feature>
<dbReference type="PANTHER" id="PTHR30419:SF8">
    <property type="entry name" value="NITROGEN ASSIMILATION TRANSCRIPTIONAL ACTIVATOR-RELATED"/>
    <property type="match status" value="1"/>
</dbReference>
<dbReference type="Proteomes" id="UP001165541">
    <property type="component" value="Unassembled WGS sequence"/>
</dbReference>
<keyword evidence="8" id="KW-1185">Reference proteome</keyword>
<dbReference type="Gene3D" id="3.40.190.290">
    <property type="match status" value="1"/>
</dbReference>
<proteinExistence type="inferred from homology"/>
<dbReference type="PRINTS" id="PR00039">
    <property type="entry name" value="HTHLYSR"/>
</dbReference>
<dbReference type="PANTHER" id="PTHR30419">
    <property type="entry name" value="HTH-TYPE TRANSCRIPTIONAL REGULATOR YBHD"/>
    <property type="match status" value="1"/>
</dbReference>
<dbReference type="CDD" id="cd08440">
    <property type="entry name" value="PBP2_LTTR_like_4"/>
    <property type="match status" value="1"/>
</dbReference>
<organism evidence="7 8">
    <name type="scientific">Caldimonas mangrovi</name>
    <dbReference type="NCBI Taxonomy" id="2944811"/>
    <lineage>
        <taxon>Bacteria</taxon>
        <taxon>Pseudomonadati</taxon>
        <taxon>Pseudomonadota</taxon>
        <taxon>Betaproteobacteria</taxon>
        <taxon>Burkholderiales</taxon>
        <taxon>Sphaerotilaceae</taxon>
        <taxon>Caldimonas</taxon>
    </lineage>
</organism>
<feature type="domain" description="HTH lysR-type" evidence="6">
    <location>
        <begin position="1"/>
        <end position="60"/>
    </location>
</feature>
<evidence type="ECO:0000313" key="8">
    <source>
        <dbReference type="Proteomes" id="UP001165541"/>
    </source>
</evidence>
<accession>A0ABT0YUF5</accession>
<gene>
    <name evidence="7" type="ORF">M8A51_22845</name>
</gene>
<evidence type="ECO:0000256" key="4">
    <source>
        <dbReference type="ARBA" id="ARBA00023163"/>
    </source>
</evidence>
<keyword evidence="4" id="KW-0804">Transcription</keyword>
<evidence type="ECO:0000256" key="2">
    <source>
        <dbReference type="ARBA" id="ARBA00023015"/>
    </source>
</evidence>
<protein>
    <submittedName>
        <fullName evidence="7">LysR family transcriptional regulator</fullName>
    </submittedName>
</protein>
<evidence type="ECO:0000256" key="1">
    <source>
        <dbReference type="ARBA" id="ARBA00009437"/>
    </source>
</evidence>
<keyword evidence="2" id="KW-0805">Transcription regulation</keyword>
<dbReference type="Pfam" id="PF00126">
    <property type="entry name" value="HTH_1"/>
    <property type="match status" value="1"/>
</dbReference>
<comment type="caution">
    <text evidence="7">The sequence shown here is derived from an EMBL/GenBank/DDBJ whole genome shotgun (WGS) entry which is preliminary data.</text>
</comment>
<dbReference type="SUPFAM" id="SSF53850">
    <property type="entry name" value="Periplasmic binding protein-like II"/>
    <property type="match status" value="1"/>
</dbReference>
<sequence length="321" mass="35705">MNLSTRQLRAFLHLAEQRSFTRAAALTHLSQPAFSALIRSLEDELGARLFDRTTRSVELTAEGRAFEAAARRVLREADEALADVQELAARQRGRVSLAVLPALAAGWLPHVLARFHAQWPGIQFDVADVLSEDCIERVRSGRADLALAATRADTPELRTELFCTDGFHLVCRRDHPLATQATVKLADLAGHPMIQLARSSSVRQYVEAAVHPLQLNTMMELDQLSTVAGMVRAGLGVSVVPALTLFHFEHAELVTRPLPGRGLRRQIFLVRRRDRGLSVAAQAMYEHVMAWRPEVPVRHPAAQQRARRISTRSKRPAPATR</sequence>
<dbReference type="InterPro" id="IPR005119">
    <property type="entry name" value="LysR_subst-bd"/>
</dbReference>
<evidence type="ECO:0000256" key="3">
    <source>
        <dbReference type="ARBA" id="ARBA00023125"/>
    </source>
</evidence>
<dbReference type="Gene3D" id="1.10.10.10">
    <property type="entry name" value="Winged helix-like DNA-binding domain superfamily/Winged helix DNA-binding domain"/>
    <property type="match status" value="1"/>
</dbReference>
<dbReference type="Pfam" id="PF03466">
    <property type="entry name" value="LysR_substrate"/>
    <property type="match status" value="1"/>
</dbReference>